<feature type="region of interest" description="Disordered" evidence="1">
    <location>
        <begin position="20"/>
        <end position="39"/>
    </location>
</feature>
<proteinExistence type="predicted"/>
<feature type="non-terminal residue" evidence="2">
    <location>
        <position position="84"/>
    </location>
</feature>
<dbReference type="Gene3D" id="2.60.40.200">
    <property type="entry name" value="Superoxide dismutase, copper/zinc binding domain"/>
    <property type="match status" value="2"/>
</dbReference>
<dbReference type="InterPro" id="IPR024134">
    <property type="entry name" value="SOD_Cu/Zn_/chaperone"/>
</dbReference>
<dbReference type="EMBL" id="JAAWVQ010163086">
    <property type="protein sequence ID" value="MBN3287078.1"/>
    <property type="molecule type" value="Genomic_DNA"/>
</dbReference>
<gene>
    <name evidence="2" type="primary">Sod1_0</name>
    <name evidence="2" type="ORF">GTO93_0000193</name>
</gene>
<feature type="non-terminal residue" evidence="2">
    <location>
        <position position="1"/>
    </location>
</feature>
<reference evidence="2" key="1">
    <citation type="journal article" date="2021" name="Cell">
        <title>Tracing the genetic footprints of vertebrate landing in non-teleost ray-finned fishes.</title>
        <authorList>
            <person name="Bi X."/>
            <person name="Wang K."/>
            <person name="Yang L."/>
            <person name="Pan H."/>
            <person name="Jiang H."/>
            <person name="Wei Q."/>
            <person name="Fang M."/>
            <person name="Yu H."/>
            <person name="Zhu C."/>
            <person name="Cai Y."/>
            <person name="He Y."/>
            <person name="Gan X."/>
            <person name="Zeng H."/>
            <person name="Yu D."/>
            <person name="Zhu Y."/>
            <person name="Jiang H."/>
            <person name="Qiu Q."/>
            <person name="Yang H."/>
            <person name="Zhang Y.E."/>
            <person name="Wang W."/>
            <person name="Zhu M."/>
            <person name="He S."/>
            <person name="Zhang G."/>
        </authorList>
    </citation>
    <scope>NUCLEOTIDE SEQUENCE</scope>
    <source>
        <strain evidence="2">Pddl_001</strain>
    </source>
</reference>
<dbReference type="Proteomes" id="UP001166093">
    <property type="component" value="Unassembled WGS sequence"/>
</dbReference>
<sequence length="84" mass="8840">YGFHAYAFGGNTNSCVSAGSHVNQRGKTHSAPRDEIGHSFNHTVGRTRVIHEKADFGKGEYDESLVTGNAGGHLACGVIGIPQS</sequence>
<evidence type="ECO:0000313" key="3">
    <source>
        <dbReference type="Proteomes" id="UP001166093"/>
    </source>
</evidence>
<dbReference type="SUPFAM" id="SSF49329">
    <property type="entry name" value="Cu,Zn superoxide dismutase-like"/>
    <property type="match status" value="1"/>
</dbReference>
<keyword evidence="3" id="KW-1185">Reference proteome</keyword>
<comment type="caution">
    <text evidence="2">The sequence shown here is derived from an EMBL/GenBank/DDBJ whole genome shotgun (WGS) entry which is preliminary data.</text>
</comment>
<evidence type="ECO:0000313" key="2">
    <source>
        <dbReference type="EMBL" id="MBN3287078.1"/>
    </source>
</evidence>
<name>A0ABS2YKV5_POLSP</name>
<dbReference type="PANTHER" id="PTHR10003">
    <property type="entry name" value="SUPEROXIDE DISMUTASE CU-ZN -RELATED"/>
    <property type="match status" value="1"/>
</dbReference>
<dbReference type="InterPro" id="IPR036423">
    <property type="entry name" value="SOD-like_Cu/Zn_dom_sf"/>
</dbReference>
<protein>
    <submittedName>
        <fullName evidence="2">SODC dismutase</fullName>
    </submittedName>
</protein>
<organism evidence="2 3">
    <name type="scientific">Polyodon spathula</name>
    <name type="common">North American paddlefish</name>
    <name type="synonym">Squalus spathula</name>
    <dbReference type="NCBI Taxonomy" id="7913"/>
    <lineage>
        <taxon>Eukaryota</taxon>
        <taxon>Metazoa</taxon>
        <taxon>Chordata</taxon>
        <taxon>Craniata</taxon>
        <taxon>Vertebrata</taxon>
        <taxon>Euteleostomi</taxon>
        <taxon>Actinopterygii</taxon>
        <taxon>Chondrostei</taxon>
        <taxon>Acipenseriformes</taxon>
        <taxon>Polyodontidae</taxon>
        <taxon>Polyodon</taxon>
    </lineage>
</organism>
<evidence type="ECO:0000256" key="1">
    <source>
        <dbReference type="SAM" id="MobiDB-lite"/>
    </source>
</evidence>
<accession>A0ABS2YKV5</accession>